<feature type="domain" description="Response regulatory" evidence="2">
    <location>
        <begin position="4"/>
        <end position="124"/>
    </location>
</feature>
<dbReference type="PROSITE" id="PS50930">
    <property type="entry name" value="HTH_LYTTR"/>
    <property type="match status" value="1"/>
</dbReference>
<dbReference type="AlphaFoldDB" id="A0AA97I0A4"/>
<accession>A0AA97I0A4</accession>
<dbReference type="RefSeq" id="WP_317082525.1">
    <property type="nucleotide sequence ID" value="NZ_CP136594.1"/>
</dbReference>
<dbReference type="InterPro" id="IPR007492">
    <property type="entry name" value="LytTR_DNA-bd_dom"/>
</dbReference>
<dbReference type="KEGG" id="acoa:RB602_02105"/>
<dbReference type="Gene3D" id="2.40.50.1020">
    <property type="entry name" value="LytTr DNA-binding domain"/>
    <property type="match status" value="1"/>
</dbReference>
<name>A0AA97I0A4_9SPHN</name>
<dbReference type="Pfam" id="PF00072">
    <property type="entry name" value="Response_reg"/>
    <property type="match status" value="1"/>
</dbReference>
<gene>
    <name evidence="4" type="ORF">RB602_02105</name>
</gene>
<evidence type="ECO:0000256" key="1">
    <source>
        <dbReference type="PROSITE-ProRule" id="PRU00169"/>
    </source>
</evidence>
<dbReference type="PROSITE" id="PS50110">
    <property type="entry name" value="RESPONSE_REGULATORY"/>
    <property type="match status" value="1"/>
</dbReference>
<keyword evidence="1" id="KW-0597">Phosphoprotein</keyword>
<evidence type="ECO:0000313" key="5">
    <source>
        <dbReference type="Proteomes" id="UP001302429"/>
    </source>
</evidence>
<dbReference type="InterPro" id="IPR001789">
    <property type="entry name" value="Sig_transdc_resp-reg_receiver"/>
</dbReference>
<evidence type="ECO:0000313" key="4">
    <source>
        <dbReference type="EMBL" id="WOE75529.1"/>
    </source>
</evidence>
<protein>
    <submittedName>
        <fullName evidence="4">LytTR family DNA-binding domain-containing protein</fullName>
    </submittedName>
</protein>
<dbReference type="Proteomes" id="UP001302429">
    <property type="component" value="Chromosome"/>
</dbReference>
<dbReference type="InterPro" id="IPR046947">
    <property type="entry name" value="LytR-like"/>
</dbReference>
<keyword evidence="5" id="KW-1185">Reference proteome</keyword>
<dbReference type="EMBL" id="CP136594">
    <property type="protein sequence ID" value="WOE75529.1"/>
    <property type="molecule type" value="Genomic_DNA"/>
</dbReference>
<dbReference type="Pfam" id="PF04397">
    <property type="entry name" value="LytTR"/>
    <property type="match status" value="1"/>
</dbReference>
<proteinExistence type="predicted"/>
<dbReference type="Gene3D" id="3.40.50.2300">
    <property type="match status" value="1"/>
</dbReference>
<dbReference type="GO" id="GO:0000156">
    <property type="term" value="F:phosphorelay response regulator activity"/>
    <property type="evidence" value="ECO:0007669"/>
    <property type="project" value="InterPro"/>
</dbReference>
<keyword evidence="4" id="KW-0238">DNA-binding</keyword>
<dbReference type="SUPFAM" id="SSF52172">
    <property type="entry name" value="CheY-like"/>
    <property type="match status" value="1"/>
</dbReference>
<dbReference type="GO" id="GO:0003677">
    <property type="term" value="F:DNA binding"/>
    <property type="evidence" value="ECO:0007669"/>
    <property type="project" value="UniProtKB-KW"/>
</dbReference>
<dbReference type="SMART" id="SM00850">
    <property type="entry name" value="LytTR"/>
    <property type="match status" value="1"/>
</dbReference>
<organism evidence="4 5">
    <name type="scientific">Alterisphingorhabdus coralli</name>
    <dbReference type="NCBI Taxonomy" id="3071408"/>
    <lineage>
        <taxon>Bacteria</taxon>
        <taxon>Pseudomonadati</taxon>
        <taxon>Pseudomonadota</taxon>
        <taxon>Alphaproteobacteria</taxon>
        <taxon>Sphingomonadales</taxon>
        <taxon>Sphingomonadaceae</taxon>
        <taxon>Alterisphingorhabdus (ex Yan et al. 2024)</taxon>
    </lineage>
</organism>
<feature type="modified residue" description="4-aspartylphosphate" evidence="1">
    <location>
        <position position="59"/>
    </location>
</feature>
<sequence>MTIRIAIADDEALSRDLLATIFDEITADVPGLKLVSQTATGEETVAAIAAERPDIVFLDINMPAGDGFSVVSALEEMPFAERPKVIFTTAYSRFAVQAFDVEAADYLLKPISAERVIRAIERVTRSRDSDADRQDGRVAVPSGKGTDYIALTDIEYARAESEYIALYVGGQKRMLRGSLKSFAQELPSGFCQVHRSYIANAAYVLRLEKSDQGGSELCLSSGRAIPVSRRFRSKTMAWLDRSGIM</sequence>
<dbReference type="SMART" id="SM00448">
    <property type="entry name" value="REC"/>
    <property type="match status" value="1"/>
</dbReference>
<reference evidence="4 5" key="1">
    <citation type="submission" date="2023-10" db="EMBL/GenBank/DDBJ databases">
        <title>Complete genome sequence of a Sphingomonadaceae bacterium.</title>
        <authorList>
            <person name="Yan C."/>
        </authorList>
    </citation>
    <scope>NUCLEOTIDE SEQUENCE [LARGE SCALE GENOMIC DNA]</scope>
    <source>
        <strain evidence="4 5">SCSIO 66989</strain>
    </source>
</reference>
<evidence type="ECO:0000259" key="2">
    <source>
        <dbReference type="PROSITE" id="PS50110"/>
    </source>
</evidence>
<dbReference type="PANTHER" id="PTHR37299">
    <property type="entry name" value="TRANSCRIPTIONAL REGULATOR-RELATED"/>
    <property type="match status" value="1"/>
</dbReference>
<dbReference type="InterPro" id="IPR011006">
    <property type="entry name" value="CheY-like_superfamily"/>
</dbReference>
<feature type="domain" description="HTH LytTR-type" evidence="3">
    <location>
        <begin position="138"/>
        <end position="232"/>
    </location>
</feature>
<dbReference type="PANTHER" id="PTHR37299:SF1">
    <property type="entry name" value="STAGE 0 SPORULATION PROTEIN A HOMOLOG"/>
    <property type="match status" value="1"/>
</dbReference>
<evidence type="ECO:0000259" key="3">
    <source>
        <dbReference type="PROSITE" id="PS50930"/>
    </source>
</evidence>